<dbReference type="EMBL" id="BGPR01000085">
    <property type="protein sequence ID" value="GBL92339.1"/>
    <property type="molecule type" value="Genomic_DNA"/>
</dbReference>
<dbReference type="PANTHER" id="PTHR45913">
    <property type="entry name" value="EPM2A-INTERACTING PROTEIN 1"/>
    <property type="match status" value="1"/>
</dbReference>
<sequence>MYIASFKNCLRKSFDGILVSYPIAQVGEAYTVAENRIKAFVKDIIECMFGEKPAKVIDTNPLSSDTISRQIGELTENAKATLISRIKSTKFSLQMVESTEDAGLAILLVSVRYPYSDYFHDDLLLCKPLPTTANGTEIFELLDEFFSENSILRNNCVDVCTDGAKAMTVSCLVQLQK</sequence>
<evidence type="ECO:0000313" key="1">
    <source>
        <dbReference type="EMBL" id="GBL92339.1"/>
    </source>
</evidence>
<protein>
    <submittedName>
        <fullName evidence="1">Zinc finger BED domain-containing protein 5</fullName>
    </submittedName>
</protein>
<proteinExistence type="predicted"/>
<reference evidence="1 2" key="1">
    <citation type="journal article" date="2019" name="Sci. Rep.">
        <title>Orb-weaving spider Araneus ventricosus genome elucidates the spidroin gene catalogue.</title>
        <authorList>
            <person name="Kono N."/>
            <person name="Nakamura H."/>
            <person name="Ohtoshi R."/>
            <person name="Moran D.A.P."/>
            <person name="Shinohara A."/>
            <person name="Yoshida Y."/>
            <person name="Fujiwara M."/>
            <person name="Mori M."/>
            <person name="Tomita M."/>
            <person name="Arakawa K."/>
        </authorList>
    </citation>
    <scope>NUCLEOTIDE SEQUENCE [LARGE SCALE GENOMIC DNA]</scope>
</reference>
<dbReference type="OrthoDB" id="6427599at2759"/>
<accession>A0A4Y2BL52</accession>
<name>A0A4Y2BL52_ARAVE</name>
<comment type="caution">
    <text evidence="1">The sequence shown here is derived from an EMBL/GenBank/DDBJ whole genome shotgun (WGS) entry which is preliminary data.</text>
</comment>
<gene>
    <name evidence="1" type="primary">ZBED5_267</name>
    <name evidence="1" type="ORF">AVEN_35868_1</name>
</gene>
<dbReference type="AlphaFoldDB" id="A0A4Y2BL52"/>
<dbReference type="PANTHER" id="PTHR45913:SF19">
    <property type="entry name" value="LOW QUALITY PROTEIN: ZINC FINGER BED DOMAIN-CONTAINING PROTEIN 5-LIKE"/>
    <property type="match status" value="1"/>
</dbReference>
<dbReference type="Proteomes" id="UP000499080">
    <property type="component" value="Unassembled WGS sequence"/>
</dbReference>
<keyword evidence="2" id="KW-1185">Reference proteome</keyword>
<organism evidence="1 2">
    <name type="scientific">Araneus ventricosus</name>
    <name type="common">Orbweaver spider</name>
    <name type="synonym">Epeira ventricosa</name>
    <dbReference type="NCBI Taxonomy" id="182803"/>
    <lineage>
        <taxon>Eukaryota</taxon>
        <taxon>Metazoa</taxon>
        <taxon>Ecdysozoa</taxon>
        <taxon>Arthropoda</taxon>
        <taxon>Chelicerata</taxon>
        <taxon>Arachnida</taxon>
        <taxon>Araneae</taxon>
        <taxon>Araneomorphae</taxon>
        <taxon>Entelegynae</taxon>
        <taxon>Araneoidea</taxon>
        <taxon>Araneidae</taxon>
        <taxon>Araneus</taxon>
    </lineage>
</organism>
<evidence type="ECO:0000313" key="2">
    <source>
        <dbReference type="Proteomes" id="UP000499080"/>
    </source>
</evidence>